<accession>A0A5N6RZN8</accession>
<keyword evidence="3" id="KW-1185">Reference proteome</keyword>
<dbReference type="Pfam" id="PF00258">
    <property type="entry name" value="Flavodoxin_1"/>
    <property type="match status" value="1"/>
</dbReference>
<evidence type="ECO:0000313" key="3">
    <source>
        <dbReference type="Proteomes" id="UP000325415"/>
    </source>
</evidence>
<dbReference type="RefSeq" id="WP_152581601.1">
    <property type="nucleotide sequence ID" value="NZ_JALCMD010000003.1"/>
</dbReference>
<organism evidence="2 3">
    <name type="scientific">Bifidobacterium tibiigranuli</name>
    <dbReference type="NCBI Taxonomy" id="2172043"/>
    <lineage>
        <taxon>Bacteria</taxon>
        <taxon>Bacillati</taxon>
        <taxon>Actinomycetota</taxon>
        <taxon>Actinomycetes</taxon>
        <taxon>Bifidobacteriales</taxon>
        <taxon>Bifidobacteriaceae</taxon>
        <taxon>Bifidobacterium</taxon>
    </lineage>
</organism>
<dbReference type="Proteomes" id="UP000325415">
    <property type="component" value="Unassembled WGS sequence"/>
</dbReference>
<evidence type="ECO:0000313" key="2">
    <source>
        <dbReference type="EMBL" id="KAE8126757.1"/>
    </source>
</evidence>
<proteinExistence type="predicted"/>
<sequence length="157" mass="16499">MKALIVIESCFGNTEQIAQAIVAGLRSRDIEAAVVQANQSPKIDDIELLIIGAPTHSLGLPKPATRRQANAKGGHAEESGVSEWLDALAKLQGRRVAAFATVTGGRFTGSAARAIAKKMRRHSADVVACEDFLVSGTQGPIADGELTRAEQWGAALI</sequence>
<dbReference type="GO" id="GO:0010181">
    <property type="term" value="F:FMN binding"/>
    <property type="evidence" value="ECO:0007669"/>
    <property type="project" value="InterPro"/>
</dbReference>
<gene>
    <name evidence="2" type="ORF">DDE84_10255</name>
</gene>
<reference evidence="2 3" key="1">
    <citation type="submission" date="2018-04" db="EMBL/GenBank/DDBJ databases">
        <authorList>
            <person name="Eckel V.P."/>
            <person name="Vogel R.F."/>
        </authorList>
    </citation>
    <scope>NUCLEOTIDE SEQUENCE [LARGE SCALE GENOMIC DNA]</scope>
    <source>
        <strain evidence="3">TMW 2.1764</strain>
    </source>
</reference>
<dbReference type="PROSITE" id="PS50902">
    <property type="entry name" value="FLAVODOXIN_LIKE"/>
    <property type="match status" value="1"/>
</dbReference>
<dbReference type="InterPro" id="IPR008254">
    <property type="entry name" value="Flavodoxin/NO_synth"/>
</dbReference>
<evidence type="ECO:0000259" key="1">
    <source>
        <dbReference type="PROSITE" id="PS50902"/>
    </source>
</evidence>
<comment type="caution">
    <text evidence="2">The sequence shown here is derived from an EMBL/GenBank/DDBJ whole genome shotgun (WGS) entry which is preliminary data.</text>
</comment>
<dbReference type="AlphaFoldDB" id="A0A5N6RZN8"/>
<name>A0A5N6RZN8_9BIFI</name>
<dbReference type="SUPFAM" id="SSF52218">
    <property type="entry name" value="Flavoproteins"/>
    <property type="match status" value="1"/>
</dbReference>
<dbReference type="InterPro" id="IPR029039">
    <property type="entry name" value="Flavoprotein-like_sf"/>
</dbReference>
<dbReference type="EMBL" id="QDAG01000011">
    <property type="protein sequence ID" value="KAE8126757.1"/>
    <property type="molecule type" value="Genomic_DNA"/>
</dbReference>
<dbReference type="Gene3D" id="3.40.50.360">
    <property type="match status" value="1"/>
</dbReference>
<feature type="domain" description="Flavodoxin-like" evidence="1">
    <location>
        <begin position="3"/>
        <end position="157"/>
    </location>
</feature>
<dbReference type="OrthoDB" id="3253043at2"/>
<protein>
    <submittedName>
        <fullName evidence="2">Flavodoxin/nitric oxide synthase</fullName>
    </submittedName>
</protein>
<dbReference type="GeneID" id="78128060"/>